<gene>
    <name evidence="1" type="ORF">RHOBADRAFT_65408</name>
</gene>
<dbReference type="OrthoDB" id="10255646at2759"/>
<organism evidence="1 2">
    <name type="scientific">Rhodotorula graminis (strain WP1)</name>
    <dbReference type="NCBI Taxonomy" id="578459"/>
    <lineage>
        <taxon>Eukaryota</taxon>
        <taxon>Fungi</taxon>
        <taxon>Dikarya</taxon>
        <taxon>Basidiomycota</taxon>
        <taxon>Pucciniomycotina</taxon>
        <taxon>Microbotryomycetes</taxon>
        <taxon>Sporidiobolales</taxon>
        <taxon>Sporidiobolaceae</taxon>
        <taxon>Rhodotorula</taxon>
    </lineage>
</organism>
<evidence type="ECO:0008006" key="3">
    <source>
        <dbReference type="Google" id="ProtNLM"/>
    </source>
</evidence>
<accession>A0A0N8PZT7</accession>
<dbReference type="PANTHER" id="PTHR39332">
    <property type="entry name" value="BLL4707 PROTEIN"/>
    <property type="match status" value="1"/>
</dbReference>
<dbReference type="GeneID" id="28979150"/>
<dbReference type="EMBL" id="KQ474083">
    <property type="protein sequence ID" value="KPV73237.1"/>
    <property type="molecule type" value="Genomic_DNA"/>
</dbReference>
<proteinExistence type="predicted"/>
<protein>
    <recommendedName>
        <fullName evidence="3">Bet v1-like protein</fullName>
    </recommendedName>
</protein>
<evidence type="ECO:0000313" key="2">
    <source>
        <dbReference type="Proteomes" id="UP000053890"/>
    </source>
</evidence>
<dbReference type="Pfam" id="PF10604">
    <property type="entry name" value="Polyketide_cyc2"/>
    <property type="match status" value="1"/>
</dbReference>
<evidence type="ECO:0000313" key="1">
    <source>
        <dbReference type="EMBL" id="KPV73237.1"/>
    </source>
</evidence>
<dbReference type="InterPro" id="IPR023393">
    <property type="entry name" value="START-like_dom_sf"/>
</dbReference>
<sequence>MSPPTSNHVYEAAVIQAPLAKVWHLIKLGEFSKWWSQLASSGAAPKGVSEEADVYEWKFNDGTVLHIKQEEHSSLRHSISYSVITSEPALSYSSVISTITLSPVTTGEHKDSTFVAWTGAWSSDADAGVVEDGKFKRREALADLAKAATSA</sequence>
<dbReference type="Proteomes" id="UP000053890">
    <property type="component" value="Unassembled WGS sequence"/>
</dbReference>
<name>A0A0N8PZT7_RHOGW</name>
<dbReference type="InterPro" id="IPR019587">
    <property type="entry name" value="Polyketide_cyclase/dehydratase"/>
</dbReference>
<dbReference type="PANTHER" id="PTHR39332:SF7">
    <property type="entry name" value="SRPBCC FAMILY PROTEIN"/>
    <property type="match status" value="1"/>
</dbReference>
<dbReference type="SUPFAM" id="SSF55961">
    <property type="entry name" value="Bet v1-like"/>
    <property type="match status" value="1"/>
</dbReference>
<keyword evidence="2" id="KW-1185">Reference proteome</keyword>
<dbReference type="Gene3D" id="3.30.530.20">
    <property type="match status" value="1"/>
</dbReference>
<dbReference type="AlphaFoldDB" id="A0A0N8PZT7"/>
<dbReference type="OMA" id="VWHHIKL"/>
<reference evidence="1 2" key="1">
    <citation type="journal article" date="2015" name="Front. Microbiol.">
        <title>Genome sequence of the plant growth promoting endophytic yeast Rhodotorula graminis WP1.</title>
        <authorList>
            <person name="Firrincieli A."/>
            <person name="Otillar R."/>
            <person name="Salamov A."/>
            <person name="Schmutz J."/>
            <person name="Khan Z."/>
            <person name="Redman R.S."/>
            <person name="Fleck N.D."/>
            <person name="Lindquist E."/>
            <person name="Grigoriev I.V."/>
            <person name="Doty S.L."/>
        </authorList>
    </citation>
    <scope>NUCLEOTIDE SEQUENCE [LARGE SCALE GENOMIC DNA]</scope>
    <source>
        <strain evidence="1 2">WP1</strain>
    </source>
</reference>
<dbReference type="RefSeq" id="XP_018269286.1">
    <property type="nucleotide sequence ID" value="XM_018418703.1"/>
</dbReference>